<evidence type="ECO:0000313" key="3">
    <source>
        <dbReference type="Proteomes" id="UP000541857"/>
    </source>
</evidence>
<keyword evidence="3" id="KW-1185">Reference proteome</keyword>
<feature type="transmembrane region" description="Helical" evidence="1">
    <location>
        <begin position="152"/>
        <end position="172"/>
    </location>
</feature>
<keyword evidence="1" id="KW-1133">Transmembrane helix</keyword>
<accession>A0A7W2R2Z3</accession>
<dbReference type="AlphaFoldDB" id="A0A7W2R2Z3"/>
<feature type="transmembrane region" description="Helical" evidence="1">
    <location>
        <begin position="55"/>
        <end position="74"/>
    </location>
</feature>
<comment type="caution">
    <text evidence="2">The sequence shown here is derived from an EMBL/GenBank/DDBJ whole genome shotgun (WGS) entry which is preliminary data.</text>
</comment>
<evidence type="ECO:0000256" key="1">
    <source>
        <dbReference type="SAM" id="Phobius"/>
    </source>
</evidence>
<dbReference type="Proteomes" id="UP000541857">
    <property type="component" value="Unassembled WGS sequence"/>
</dbReference>
<evidence type="ECO:0008006" key="4">
    <source>
        <dbReference type="Google" id="ProtNLM"/>
    </source>
</evidence>
<sequence>MLFTKLGILLIGFAQASLLPYAIRKALKHVKLDLEKYTLSFLSNKSLYGQKLVKGYKWMLLATALLTYAYFWLLTEYYDLGQHDKLMRYLDIGFASLALLAFVPHNLTPYSLKNFAPSLQRFLHNVLAVVVFLSLPALIITFQVIILPEIKFLGISGLAIIGITVLTVILSILKNGVNGATELLFINGIGLWTIFVTIVTFVS</sequence>
<evidence type="ECO:0000313" key="2">
    <source>
        <dbReference type="EMBL" id="MBA6151435.1"/>
    </source>
</evidence>
<name>A0A7W2R2Z3_9FLAO</name>
<keyword evidence="1" id="KW-0812">Transmembrane</keyword>
<feature type="transmembrane region" description="Helical" evidence="1">
    <location>
        <begin position="184"/>
        <end position="202"/>
    </location>
</feature>
<dbReference type="EMBL" id="JACGLT010000001">
    <property type="protein sequence ID" value="MBA6151435.1"/>
    <property type="molecule type" value="Genomic_DNA"/>
</dbReference>
<feature type="transmembrane region" description="Helical" evidence="1">
    <location>
        <begin position="86"/>
        <end position="103"/>
    </location>
</feature>
<gene>
    <name evidence="2" type="ORF">H3Z82_01690</name>
</gene>
<proteinExistence type="predicted"/>
<organism evidence="2 3">
    <name type="scientific">Gelidibacter maritimus</name>
    <dbReference type="NCBI Taxonomy" id="2761487"/>
    <lineage>
        <taxon>Bacteria</taxon>
        <taxon>Pseudomonadati</taxon>
        <taxon>Bacteroidota</taxon>
        <taxon>Flavobacteriia</taxon>
        <taxon>Flavobacteriales</taxon>
        <taxon>Flavobacteriaceae</taxon>
        <taxon>Gelidibacter</taxon>
    </lineage>
</organism>
<protein>
    <recommendedName>
        <fullName evidence="4">DUF998 domain-containing protein</fullName>
    </recommendedName>
</protein>
<feature type="transmembrane region" description="Helical" evidence="1">
    <location>
        <begin position="123"/>
        <end position="145"/>
    </location>
</feature>
<reference evidence="2 3" key="1">
    <citation type="submission" date="2020-07" db="EMBL/GenBank/DDBJ databases">
        <title>Bacterium isolated from marine sediment.</title>
        <authorList>
            <person name="Shang D."/>
        </authorList>
    </citation>
    <scope>NUCLEOTIDE SEQUENCE [LARGE SCALE GENOMIC DNA]</scope>
    <source>
        <strain evidence="2 3">F6074</strain>
    </source>
</reference>
<keyword evidence="1" id="KW-0472">Membrane</keyword>
<dbReference type="RefSeq" id="WP_182202142.1">
    <property type="nucleotide sequence ID" value="NZ_JACGLT010000001.1"/>
</dbReference>